<dbReference type="SMART" id="SM00112">
    <property type="entry name" value="CA"/>
    <property type="match status" value="3"/>
</dbReference>
<keyword evidence="4" id="KW-0106">Calcium</keyword>
<name>A0A975BLF0_9BACT</name>
<evidence type="ECO:0000256" key="5">
    <source>
        <dbReference type="ARBA" id="ARBA00022889"/>
    </source>
</evidence>
<dbReference type="InterPro" id="IPR002126">
    <property type="entry name" value="Cadherin-like_dom"/>
</dbReference>
<evidence type="ECO:0000313" key="11">
    <source>
        <dbReference type="Proteomes" id="UP000663722"/>
    </source>
</evidence>
<dbReference type="AlphaFoldDB" id="A0A975BLF0"/>
<dbReference type="PROSITE" id="PS50268">
    <property type="entry name" value="CADHERIN_2"/>
    <property type="match status" value="1"/>
</dbReference>
<dbReference type="GO" id="GO:0005509">
    <property type="term" value="F:calcium ion binding"/>
    <property type="evidence" value="ECO:0007669"/>
    <property type="project" value="InterPro"/>
</dbReference>
<protein>
    <submittedName>
        <fullName evidence="10">Cadherin domain-containing protein</fullName>
    </submittedName>
</protein>
<evidence type="ECO:0000256" key="7">
    <source>
        <dbReference type="ARBA" id="ARBA00023136"/>
    </source>
</evidence>
<gene>
    <name evidence="10" type="ORF">dnm_035970</name>
</gene>
<evidence type="ECO:0000256" key="4">
    <source>
        <dbReference type="ARBA" id="ARBA00022837"/>
    </source>
</evidence>
<evidence type="ECO:0000256" key="2">
    <source>
        <dbReference type="ARBA" id="ARBA00022692"/>
    </source>
</evidence>
<proteinExistence type="predicted"/>
<feature type="signal peptide" evidence="8">
    <location>
        <begin position="1"/>
        <end position="27"/>
    </location>
</feature>
<keyword evidence="5" id="KW-0130">Cell adhesion</keyword>
<keyword evidence="3" id="KW-0677">Repeat</keyword>
<dbReference type="Proteomes" id="UP000663722">
    <property type="component" value="Chromosome"/>
</dbReference>
<dbReference type="EMBL" id="CP061800">
    <property type="protein sequence ID" value="QTA87563.1"/>
    <property type="molecule type" value="Genomic_DNA"/>
</dbReference>
<dbReference type="SUPFAM" id="SSF49313">
    <property type="entry name" value="Cadherin-like"/>
    <property type="match status" value="5"/>
</dbReference>
<accession>A0A975BLF0</accession>
<dbReference type="Pfam" id="PF05345">
    <property type="entry name" value="He_PIG"/>
    <property type="match status" value="3"/>
</dbReference>
<evidence type="ECO:0000259" key="9">
    <source>
        <dbReference type="PROSITE" id="PS50268"/>
    </source>
</evidence>
<dbReference type="Gene3D" id="2.60.40.10">
    <property type="entry name" value="Immunoglobulins"/>
    <property type="match status" value="4"/>
</dbReference>
<dbReference type="InterPro" id="IPR006644">
    <property type="entry name" value="Cadg"/>
</dbReference>
<organism evidence="10 11">
    <name type="scientific">Desulfonema magnum</name>
    <dbReference type="NCBI Taxonomy" id="45655"/>
    <lineage>
        <taxon>Bacteria</taxon>
        <taxon>Pseudomonadati</taxon>
        <taxon>Thermodesulfobacteriota</taxon>
        <taxon>Desulfobacteria</taxon>
        <taxon>Desulfobacterales</taxon>
        <taxon>Desulfococcaceae</taxon>
        <taxon>Desulfonema</taxon>
    </lineage>
</organism>
<dbReference type="PANTHER" id="PTHR24025:SF23">
    <property type="entry name" value="NEURAL-CADHERIN"/>
    <property type="match status" value="1"/>
</dbReference>
<dbReference type="SMART" id="SM00736">
    <property type="entry name" value="CADG"/>
    <property type="match status" value="2"/>
</dbReference>
<evidence type="ECO:0000313" key="10">
    <source>
        <dbReference type="EMBL" id="QTA87563.1"/>
    </source>
</evidence>
<keyword evidence="2" id="KW-0812">Transmembrane</keyword>
<evidence type="ECO:0000256" key="8">
    <source>
        <dbReference type="SAM" id="SignalP"/>
    </source>
</evidence>
<dbReference type="GO" id="GO:0016020">
    <property type="term" value="C:membrane"/>
    <property type="evidence" value="ECO:0007669"/>
    <property type="project" value="UniProtKB-SubCell"/>
</dbReference>
<feature type="chain" id="PRO_5037100380" evidence="8">
    <location>
        <begin position="28"/>
        <end position="776"/>
    </location>
</feature>
<dbReference type="RefSeq" id="WP_207682702.1">
    <property type="nucleotide sequence ID" value="NZ_CP061800.1"/>
</dbReference>
<dbReference type="PANTHER" id="PTHR24025">
    <property type="entry name" value="DESMOGLEIN FAMILY MEMBER"/>
    <property type="match status" value="1"/>
</dbReference>
<feature type="domain" description="Cadherin" evidence="9">
    <location>
        <begin position="435"/>
        <end position="557"/>
    </location>
</feature>
<dbReference type="CDD" id="cd11304">
    <property type="entry name" value="Cadherin_repeat"/>
    <property type="match status" value="2"/>
</dbReference>
<evidence type="ECO:0000256" key="6">
    <source>
        <dbReference type="ARBA" id="ARBA00022989"/>
    </source>
</evidence>
<dbReference type="Gene3D" id="2.60.40.60">
    <property type="entry name" value="Cadherins"/>
    <property type="match status" value="1"/>
</dbReference>
<dbReference type="KEGG" id="dmm:dnm_035970"/>
<reference evidence="10" key="1">
    <citation type="journal article" date="2021" name="Microb. Physiol.">
        <title>Proteogenomic Insights into the Physiology of Marine, Sulfate-Reducing, Filamentous Desulfonema limicola and Desulfonema magnum.</title>
        <authorList>
            <person name="Schnaars V."/>
            <person name="Wohlbrand L."/>
            <person name="Scheve S."/>
            <person name="Hinrichs C."/>
            <person name="Reinhardt R."/>
            <person name="Rabus R."/>
        </authorList>
    </citation>
    <scope>NUCLEOTIDE SEQUENCE</scope>
    <source>
        <strain evidence="10">4be13</strain>
    </source>
</reference>
<dbReference type="GO" id="GO:0007156">
    <property type="term" value="P:homophilic cell adhesion via plasma membrane adhesion molecules"/>
    <property type="evidence" value="ECO:0007669"/>
    <property type="project" value="InterPro"/>
</dbReference>
<keyword evidence="6" id="KW-1133">Transmembrane helix</keyword>
<dbReference type="InterPro" id="IPR013783">
    <property type="entry name" value="Ig-like_fold"/>
</dbReference>
<dbReference type="InterPro" id="IPR015919">
    <property type="entry name" value="Cadherin-like_sf"/>
</dbReference>
<dbReference type="GO" id="GO:0005911">
    <property type="term" value="C:cell-cell junction"/>
    <property type="evidence" value="ECO:0007669"/>
    <property type="project" value="TreeGrafter"/>
</dbReference>
<keyword evidence="8" id="KW-0732">Signal</keyword>
<comment type="subcellular location">
    <subcellularLocation>
        <location evidence="1">Membrane</location>
    </subcellularLocation>
</comment>
<sequence length="776" mass="83014">MQLNVIRRKSFWAVVLIFILTASLAFADSSPVISGEPSGNAIQGTFYSFKPTTSDPDGDSIDFSISNQPAWTAFDPSTGELAGTPTNENVGVYRNITITVTDSTGLSASLAPFDLIVDNLNDPPSISGTPAETLQENKSYNFTPILDDPDLLHIGGDEHTFSIENKPAWASFDPETGVLSGTPGKENIGTTTDIMITVADRIGLKASLPAFNITVEPLKADANSPIIEGDPPTVIKQGGDYFFQPTAYDPDGDELVFSISNQPAWTADATFDPATGRLTGTPGNEDVGYYSNVEITVTDSAGLSDTLAFNIFVEDVNDAPEIASVPRDKVRLGTDYEYIPSAVDIDDYWQMPTGWEELTYSIQNKPDWATFDSVTGTLSGTPTDNAMINDGGHVGLWRDIVITVYDDGNKEPGQPRLSDSLAFDILVILPNEPPVIEPQPFTVDEGSPAGTELAPGSVIATDEDGPDDLTYTITGGTGEGLFDIDPVTGQITVAEGAYPENHDTTDDYTLIVNINDGIADAAATMTIDVISVRPIVDIDVDDDGGDGPGGVPGRPGYDFDTTFMEGDSPVRLTDDDAIIENPDGNYIDSLTVTIANLKDGDVLAADTSGTNITAASYDAANGVLTLSGRDTDDNYTNVFRRITFENTSENPIETERVIEFVATDAKGVSSDTATCWVNVIAVNDPPVNYVPGLQSTPANTPLTFSEALDNRIFISDIDAYHYDENDNRVDDDVQMTLSVDQGTLSLPDGERTDEGIGEITITDTIPDINARLKGLR</sequence>
<keyword evidence="11" id="KW-1185">Reference proteome</keyword>
<dbReference type="InterPro" id="IPR050971">
    <property type="entry name" value="Cadherin-domain_protein"/>
</dbReference>
<evidence type="ECO:0000256" key="3">
    <source>
        <dbReference type="ARBA" id="ARBA00022737"/>
    </source>
</evidence>
<evidence type="ECO:0000256" key="1">
    <source>
        <dbReference type="ARBA" id="ARBA00004370"/>
    </source>
</evidence>
<keyword evidence="7" id="KW-0472">Membrane</keyword>